<keyword evidence="1" id="KW-0472">Membrane</keyword>
<sequence length="130" mass="13598">MEAPVFHQPFARHRALGYGLVACGAALLPWLCLLASGLLPTKLSAVWVGLDLLEAGALIGTGLLTARRDPRGVLAAAATAPLLLTDAWFDVMTARHGGELALALGTAVTAELPLAVCCALMAVRGFRKRR</sequence>
<feature type="transmembrane region" description="Helical" evidence="1">
    <location>
        <begin position="72"/>
        <end position="89"/>
    </location>
</feature>
<reference evidence="2 3" key="1">
    <citation type="submission" date="2016-10" db="EMBL/GenBank/DDBJ databases">
        <authorList>
            <person name="de Groot N.N."/>
        </authorList>
    </citation>
    <scope>NUCLEOTIDE SEQUENCE [LARGE SCALE GENOMIC DNA]</scope>
    <source>
        <strain evidence="2 3">DSM 40306</strain>
    </source>
</reference>
<evidence type="ECO:0000313" key="3">
    <source>
        <dbReference type="Proteomes" id="UP000182375"/>
    </source>
</evidence>
<dbReference type="GeneID" id="95514893"/>
<feature type="transmembrane region" description="Helical" evidence="1">
    <location>
        <begin position="45"/>
        <end position="65"/>
    </location>
</feature>
<evidence type="ECO:0000256" key="1">
    <source>
        <dbReference type="SAM" id="Phobius"/>
    </source>
</evidence>
<accession>A0A1H5DIN6</accession>
<evidence type="ECO:0008006" key="4">
    <source>
        <dbReference type="Google" id="ProtNLM"/>
    </source>
</evidence>
<proteinExistence type="predicted"/>
<dbReference type="EMBL" id="FNTD01000004">
    <property type="protein sequence ID" value="SED78696.1"/>
    <property type="molecule type" value="Genomic_DNA"/>
</dbReference>
<dbReference type="AlphaFoldDB" id="A0A1H5DIN6"/>
<dbReference type="STRING" id="67331.SAMN04490357_5831"/>
<protein>
    <recommendedName>
        <fullName evidence="4">LPXTG-motif cell wall anchor domain-containing protein</fullName>
    </recommendedName>
</protein>
<keyword evidence="1" id="KW-0812">Transmembrane</keyword>
<name>A0A1H5DIN6_9ACTN</name>
<organism evidence="2 3">
    <name type="scientific">Streptomyces misionensis</name>
    <dbReference type="NCBI Taxonomy" id="67331"/>
    <lineage>
        <taxon>Bacteria</taxon>
        <taxon>Bacillati</taxon>
        <taxon>Actinomycetota</taxon>
        <taxon>Actinomycetes</taxon>
        <taxon>Kitasatosporales</taxon>
        <taxon>Streptomycetaceae</taxon>
        <taxon>Streptomyces</taxon>
    </lineage>
</organism>
<dbReference type="RefSeq" id="WP_070021901.1">
    <property type="nucleotide sequence ID" value="NZ_FNTD01000004.1"/>
</dbReference>
<evidence type="ECO:0000313" key="2">
    <source>
        <dbReference type="EMBL" id="SED78696.1"/>
    </source>
</evidence>
<dbReference type="Proteomes" id="UP000182375">
    <property type="component" value="Unassembled WGS sequence"/>
</dbReference>
<feature type="transmembrane region" description="Helical" evidence="1">
    <location>
        <begin position="101"/>
        <end position="123"/>
    </location>
</feature>
<keyword evidence="1" id="KW-1133">Transmembrane helix</keyword>
<gene>
    <name evidence="2" type="ORF">SAMN04490357_5831</name>
</gene>
<feature type="transmembrane region" description="Helical" evidence="1">
    <location>
        <begin position="15"/>
        <end position="39"/>
    </location>
</feature>